<dbReference type="PANTHER" id="PTHR30363:SF44">
    <property type="entry name" value="AGA OPERON TRANSCRIPTIONAL REPRESSOR-RELATED"/>
    <property type="match status" value="1"/>
</dbReference>
<keyword evidence="3" id="KW-0804">Transcription</keyword>
<dbReference type="Proteomes" id="UP000004910">
    <property type="component" value="Unassembled WGS sequence"/>
</dbReference>
<protein>
    <submittedName>
        <fullName evidence="5">Transcriptional regulator, DeoR family</fullName>
    </submittedName>
</protein>
<dbReference type="GO" id="GO:0003677">
    <property type="term" value="F:DNA binding"/>
    <property type="evidence" value="ECO:0007669"/>
    <property type="project" value="UniProtKB-KW"/>
</dbReference>
<dbReference type="PANTHER" id="PTHR30363">
    <property type="entry name" value="HTH-TYPE TRANSCRIPTIONAL REGULATOR SRLR-RELATED"/>
    <property type="match status" value="1"/>
</dbReference>
<dbReference type="InterPro" id="IPR036390">
    <property type="entry name" value="WH_DNA-bd_sf"/>
</dbReference>
<dbReference type="Gene3D" id="1.10.10.10">
    <property type="entry name" value="Winged helix-like DNA-binding domain superfamily/Winged helix DNA-binding domain"/>
    <property type="match status" value="1"/>
</dbReference>
<gene>
    <name evidence="5" type="ORF">CLOSPI_01031</name>
</gene>
<evidence type="ECO:0000256" key="2">
    <source>
        <dbReference type="ARBA" id="ARBA00023125"/>
    </source>
</evidence>
<proteinExistence type="predicted"/>
<reference evidence="5" key="1">
    <citation type="submission" date="2008-02" db="EMBL/GenBank/DDBJ databases">
        <authorList>
            <person name="Fulton L."/>
            <person name="Clifton S."/>
            <person name="Fulton B."/>
            <person name="Xu J."/>
            <person name="Minx P."/>
            <person name="Pepin K.H."/>
            <person name="Johnson M."/>
            <person name="Thiruvilangam P."/>
            <person name="Bhonagiri V."/>
            <person name="Nash W.E."/>
            <person name="Mardis E.R."/>
            <person name="Wilson R.K."/>
        </authorList>
    </citation>
    <scope>NUCLEOTIDE SEQUENCE [LARGE SCALE GENOMIC DNA]</scope>
    <source>
        <strain evidence="5">DSM 1552</strain>
    </source>
</reference>
<dbReference type="PROSITE" id="PS51000">
    <property type="entry name" value="HTH_DEOR_2"/>
    <property type="match status" value="1"/>
</dbReference>
<comment type="caution">
    <text evidence="5">The sequence shown here is derived from an EMBL/GenBank/DDBJ whole genome shotgun (WGS) entry which is preliminary data.</text>
</comment>
<organism evidence="5 6">
    <name type="scientific">Thomasclavelia spiroformis DSM 1552</name>
    <dbReference type="NCBI Taxonomy" id="428126"/>
    <lineage>
        <taxon>Bacteria</taxon>
        <taxon>Bacillati</taxon>
        <taxon>Bacillota</taxon>
        <taxon>Erysipelotrichia</taxon>
        <taxon>Erysipelotrichales</taxon>
        <taxon>Coprobacillaceae</taxon>
        <taxon>Thomasclavelia</taxon>
    </lineage>
</organism>
<dbReference type="GeneID" id="94017852"/>
<dbReference type="STRING" id="428126.CLOSPI_01031"/>
<dbReference type="Pfam" id="PF08220">
    <property type="entry name" value="HTH_DeoR"/>
    <property type="match status" value="1"/>
</dbReference>
<dbReference type="InterPro" id="IPR001034">
    <property type="entry name" value="DeoR_HTH"/>
</dbReference>
<dbReference type="SMART" id="SM00420">
    <property type="entry name" value="HTH_DEOR"/>
    <property type="match status" value="1"/>
</dbReference>
<dbReference type="eggNOG" id="COG1349">
    <property type="taxonomic scope" value="Bacteria"/>
</dbReference>
<dbReference type="RefSeq" id="WP_004608781.1">
    <property type="nucleotide sequence ID" value="NZ_CP102275.1"/>
</dbReference>
<dbReference type="PRINTS" id="PR00037">
    <property type="entry name" value="HTHLACR"/>
</dbReference>
<evidence type="ECO:0000313" key="5">
    <source>
        <dbReference type="EMBL" id="EDS75203.1"/>
    </source>
</evidence>
<dbReference type="SUPFAM" id="SSF46785">
    <property type="entry name" value="Winged helix' DNA-binding domain"/>
    <property type="match status" value="1"/>
</dbReference>
<reference evidence="5" key="2">
    <citation type="submission" date="2014-06" db="EMBL/GenBank/DDBJ databases">
        <title>Draft genome sequence of Clostridium spiroforme (DSM 1552).</title>
        <authorList>
            <person name="Sudarsanam P."/>
            <person name="Ley R."/>
            <person name="Guruge J."/>
            <person name="Turnbaugh P.J."/>
            <person name="Mahowald M."/>
            <person name="Liep D."/>
            <person name="Gordon J."/>
        </authorList>
    </citation>
    <scope>NUCLEOTIDE SEQUENCE</scope>
    <source>
        <strain evidence="5">DSM 1552</strain>
    </source>
</reference>
<feature type="domain" description="HTH deoR-type" evidence="4">
    <location>
        <begin position="1"/>
        <end position="56"/>
    </location>
</feature>
<dbReference type="InterPro" id="IPR050313">
    <property type="entry name" value="Carb_Metab_HTH_regulators"/>
</dbReference>
<dbReference type="AlphaFoldDB" id="B1C1E8"/>
<dbReference type="GO" id="GO:0003700">
    <property type="term" value="F:DNA-binding transcription factor activity"/>
    <property type="evidence" value="ECO:0007669"/>
    <property type="project" value="InterPro"/>
</dbReference>
<name>B1C1E8_9FIRM</name>
<dbReference type="HOGENOM" id="CLU_2877994_0_0_9"/>
<keyword evidence="6" id="KW-1185">Reference proteome</keyword>
<keyword evidence="1" id="KW-0805">Transcription regulation</keyword>
<evidence type="ECO:0000256" key="3">
    <source>
        <dbReference type="ARBA" id="ARBA00023163"/>
    </source>
</evidence>
<evidence type="ECO:0000259" key="4">
    <source>
        <dbReference type="PROSITE" id="PS51000"/>
    </source>
</evidence>
<keyword evidence="2" id="KW-0238">DNA-binding</keyword>
<evidence type="ECO:0000256" key="1">
    <source>
        <dbReference type="ARBA" id="ARBA00023015"/>
    </source>
</evidence>
<dbReference type="InterPro" id="IPR018356">
    <property type="entry name" value="Tscrpt_reg_HTH_DeoR_CS"/>
</dbReference>
<accession>B1C1E8</accession>
<dbReference type="EMBL" id="ABIK02000007">
    <property type="protein sequence ID" value="EDS75203.1"/>
    <property type="molecule type" value="Genomic_DNA"/>
</dbReference>
<dbReference type="PROSITE" id="PS00894">
    <property type="entry name" value="HTH_DEOR_1"/>
    <property type="match status" value="1"/>
</dbReference>
<dbReference type="InterPro" id="IPR036388">
    <property type="entry name" value="WH-like_DNA-bd_sf"/>
</dbReference>
<evidence type="ECO:0000313" key="6">
    <source>
        <dbReference type="Proteomes" id="UP000004910"/>
    </source>
</evidence>
<sequence>MNKRQSQILDLLAKNKKMEVTKLSELLNVSQVTIRKDLVILENSGIIVREHGYPSFETITTFL</sequence>